<feature type="region of interest" description="Disordered" evidence="1">
    <location>
        <begin position="466"/>
        <end position="500"/>
    </location>
</feature>
<proteinExistence type="predicted"/>
<gene>
    <name evidence="3" type="ORF">PVK06_027169</name>
</gene>
<dbReference type="InterPro" id="IPR012870">
    <property type="entry name" value="DUF1666"/>
</dbReference>
<feature type="region of interest" description="Disordered" evidence="1">
    <location>
        <begin position="372"/>
        <end position="402"/>
    </location>
</feature>
<evidence type="ECO:0000313" key="3">
    <source>
        <dbReference type="EMBL" id="KAK5811796.1"/>
    </source>
</evidence>
<evidence type="ECO:0000313" key="4">
    <source>
        <dbReference type="Proteomes" id="UP001358586"/>
    </source>
</evidence>
<dbReference type="Pfam" id="PF07891">
    <property type="entry name" value="DUF1666"/>
    <property type="match status" value="1"/>
</dbReference>
<feature type="compositionally biased region" description="Polar residues" evidence="1">
    <location>
        <begin position="378"/>
        <end position="394"/>
    </location>
</feature>
<evidence type="ECO:0000256" key="2">
    <source>
        <dbReference type="SAM" id="Phobius"/>
    </source>
</evidence>
<organism evidence="3 4">
    <name type="scientific">Gossypium arboreum</name>
    <name type="common">Tree cotton</name>
    <name type="synonym">Gossypium nanking</name>
    <dbReference type="NCBI Taxonomy" id="29729"/>
    <lineage>
        <taxon>Eukaryota</taxon>
        <taxon>Viridiplantae</taxon>
        <taxon>Streptophyta</taxon>
        <taxon>Embryophyta</taxon>
        <taxon>Tracheophyta</taxon>
        <taxon>Spermatophyta</taxon>
        <taxon>Magnoliopsida</taxon>
        <taxon>eudicotyledons</taxon>
        <taxon>Gunneridae</taxon>
        <taxon>Pentapetalae</taxon>
        <taxon>rosids</taxon>
        <taxon>malvids</taxon>
        <taxon>Malvales</taxon>
        <taxon>Malvaceae</taxon>
        <taxon>Malvoideae</taxon>
        <taxon>Gossypium</taxon>
    </lineage>
</organism>
<dbReference type="Proteomes" id="UP001358586">
    <property type="component" value="Chromosome 8"/>
</dbReference>
<dbReference type="EMBL" id="JARKNE010000008">
    <property type="protein sequence ID" value="KAK5811796.1"/>
    <property type="molecule type" value="Genomic_DNA"/>
</dbReference>
<protein>
    <submittedName>
        <fullName evidence="3">Uncharacterized protein</fullName>
    </submittedName>
</protein>
<dbReference type="PANTHER" id="PTHR46702:SF2">
    <property type="entry name" value="DNA LIGASE (DUF1666)"/>
    <property type="match status" value="1"/>
</dbReference>
<evidence type="ECO:0000256" key="1">
    <source>
        <dbReference type="SAM" id="MobiDB-lite"/>
    </source>
</evidence>
<keyword evidence="2" id="KW-0812">Transmembrane</keyword>
<dbReference type="PANTHER" id="PTHR46702">
    <property type="entry name" value="DNA LIGASE (DUF1666)-RELATED"/>
    <property type="match status" value="1"/>
</dbReference>
<reference evidence="3 4" key="1">
    <citation type="submission" date="2023-03" db="EMBL/GenBank/DDBJ databases">
        <title>WGS of Gossypium arboreum.</title>
        <authorList>
            <person name="Yu D."/>
        </authorList>
    </citation>
    <scope>NUCLEOTIDE SEQUENCE [LARGE SCALE GENOMIC DNA]</scope>
    <source>
        <tissue evidence="3">Leaf</tissue>
    </source>
</reference>
<keyword evidence="2" id="KW-0472">Membrane</keyword>
<keyword evidence="2" id="KW-1133">Transmembrane helix</keyword>
<keyword evidence="4" id="KW-1185">Reference proteome</keyword>
<sequence>MLPINYESWHHMSDSNKNQALDNVKERFVLEVLDDYIKKTLGKKWRDHKSSLKKQYFKKDISLEEKLRNVPLGMLRTVSELEQAAAKTKIHAYGREVLSDQKVGPLQLFEITHRKKDRSPMTSEAGQIIEKLKEKKVEYDAIASIDSFVNLENIDNRIITEVLGPERYGRVHFKDLVLPRPNILDPTPSSTCLLGVKLKLKFRADFNLQKRSMQCSKEAVVRLFYNISSSSLLLLLFLYCSSILLSKFFYFIGSYPLIQRDHDGYEFSEEEEEEEEEYGGDRYNYRMNCMGSDRLVADIIHGRESLVFISDNSFNRTPNYIEDDDLTSEDQEYGSYSIEQLSAHYSSPCSDSEHHCHDDNETELLVEDEEIPTKDADSLQNFDVNQDGPTQTPMDSPIFTDLDESNHKVHNEEDDISSNREIKQRVETDFSRSSDKYFVIGPKKLESNKLLVHDKDTDEEIYGDSCTVGSTSKSSSEWRSSINCRDSGTDDPFSSSSRRSCPKWESYTVFQKYDEEMMFLHRVSAQKLQETESLSSIQACPRSISERIVHKFATMNKKPSDIRHNPYHELEAAYVGQICLTWEALNWNYKNFERKRAARKDFDCPAGIAQQFQQFQVLLQRYIENEPYEQGRRPVVYVRTRLLAPKLLLVPEYRDYEDDQRDEGFGSRISADSFLVIMEDGIQTFMKFLKADKEKPYQIIKALLGRKRKGLLDPTLVRLVKKVNAKKKMKLKDLGRTHKCLRKGKNKVEKMEILMGLIDLKVVSRVLRMRDLSEQQLHWCEEKMNKLRILEGGLQRDSSPLFFPAH</sequence>
<accession>A0ABR0P337</accession>
<name>A0ABR0P337_GOSAR</name>
<feature type="compositionally biased region" description="Low complexity" evidence="1">
    <location>
        <begin position="466"/>
        <end position="481"/>
    </location>
</feature>
<comment type="caution">
    <text evidence="3">The sequence shown here is derived from an EMBL/GenBank/DDBJ whole genome shotgun (WGS) entry which is preliminary data.</text>
</comment>
<feature type="compositionally biased region" description="Polar residues" evidence="1">
    <location>
        <begin position="482"/>
        <end position="499"/>
    </location>
</feature>
<feature type="transmembrane region" description="Helical" evidence="2">
    <location>
        <begin position="232"/>
        <end position="252"/>
    </location>
</feature>